<dbReference type="RefSeq" id="WP_091025637.1">
    <property type="nucleotide sequence ID" value="NZ_BKAE01000018.1"/>
</dbReference>
<dbReference type="OrthoDB" id="3784740at2"/>
<evidence type="ECO:0000313" key="2">
    <source>
        <dbReference type="Proteomes" id="UP000199004"/>
    </source>
</evidence>
<protein>
    <submittedName>
        <fullName evidence="1">Uncharacterized protein</fullName>
    </submittedName>
</protein>
<dbReference type="STRING" id="1005944.SAMN05192576_3017"/>
<dbReference type="AlphaFoldDB" id="A0A1H0FF62"/>
<name>A0A1H0FF62_9ACTN</name>
<accession>A0A1H0FF62</accession>
<keyword evidence="2" id="KW-1185">Reference proteome</keyword>
<sequence>MSPALLSAWARLALGLGWVALLVLTFGFGERESSLAELEDAVRAGEVSDIVVSGGLSARGRGMATVELHWREGITRYSATVIEARPRRSAPPPQRLDGADVVVGDVEDRLARMQPGLTFHREDYDPPGVSTSLLGTPVHDGAAMALLGLWGSTVLLLVLSPQPWRATRWAWFWLMWVPVPLGQLAYLLLSGPAPGMSPPREGKRLTGGQGFLLAIAAGLAANLMIAVLRG</sequence>
<dbReference type="EMBL" id="FNIC01000005">
    <property type="protein sequence ID" value="SDN93226.1"/>
    <property type="molecule type" value="Genomic_DNA"/>
</dbReference>
<reference evidence="1 2" key="1">
    <citation type="submission" date="2016-10" db="EMBL/GenBank/DDBJ databases">
        <authorList>
            <person name="de Groot N.N."/>
        </authorList>
    </citation>
    <scope>NUCLEOTIDE SEQUENCE [LARGE SCALE GENOMIC DNA]</scope>
    <source>
        <strain evidence="1 2">CGMCC 1.11147</strain>
    </source>
</reference>
<proteinExistence type="predicted"/>
<gene>
    <name evidence="1" type="ORF">SAMN05192576_3017</name>
</gene>
<evidence type="ECO:0000313" key="1">
    <source>
        <dbReference type="EMBL" id="SDN93226.1"/>
    </source>
</evidence>
<organism evidence="1 2">
    <name type="scientific">Nocardioides szechwanensis</name>
    <dbReference type="NCBI Taxonomy" id="1005944"/>
    <lineage>
        <taxon>Bacteria</taxon>
        <taxon>Bacillati</taxon>
        <taxon>Actinomycetota</taxon>
        <taxon>Actinomycetes</taxon>
        <taxon>Propionibacteriales</taxon>
        <taxon>Nocardioidaceae</taxon>
        <taxon>Nocardioides</taxon>
    </lineage>
</organism>
<dbReference type="Proteomes" id="UP000199004">
    <property type="component" value="Unassembled WGS sequence"/>
</dbReference>